<comment type="subcellular location">
    <subcellularLocation>
        <location evidence="1">Membrane</location>
        <topology evidence="1">Multi-pass membrane protein</topology>
    </subcellularLocation>
</comment>
<evidence type="ECO:0000259" key="7">
    <source>
        <dbReference type="Pfam" id="PF06165"/>
    </source>
</evidence>
<evidence type="ECO:0000256" key="3">
    <source>
        <dbReference type="ARBA" id="ARBA00022679"/>
    </source>
</evidence>
<evidence type="ECO:0000256" key="1">
    <source>
        <dbReference type="ARBA" id="ARBA00004141"/>
    </source>
</evidence>
<comment type="caution">
    <text evidence="9">The sequence shown here is derived from an EMBL/GenBank/DDBJ whole genome shotgun (WGS) entry which is preliminary data.</text>
</comment>
<keyword evidence="2" id="KW-0328">Glycosyltransferase</keyword>
<dbReference type="PATRIC" id="fig|1618353.3.peg.1011"/>
<feature type="transmembrane region" description="Helical" evidence="6">
    <location>
        <begin position="454"/>
        <end position="476"/>
    </location>
</feature>
<dbReference type="PANTHER" id="PTHR43867:SF2">
    <property type="entry name" value="CELLULOSE SYNTHASE CATALYTIC SUBUNIT A [UDP-FORMING]"/>
    <property type="match status" value="1"/>
</dbReference>
<evidence type="ECO:0000256" key="2">
    <source>
        <dbReference type="ARBA" id="ARBA00022676"/>
    </source>
</evidence>
<dbReference type="InterPro" id="IPR019282">
    <property type="entry name" value="Glycoamylase-like_cons_dom"/>
</dbReference>
<dbReference type="GO" id="GO:0016758">
    <property type="term" value="F:hexosyltransferase activity"/>
    <property type="evidence" value="ECO:0007669"/>
    <property type="project" value="TreeGrafter"/>
</dbReference>
<organism evidence="9 10">
    <name type="scientific">Candidatus Amesbacteria bacterium GW2011_GWA1_47_16</name>
    <dbReference type="NCBI Taxonomy" id="1618353"/>
    <lineage>
        <taxon>Bacteria</taxon>
        <taxon>Candidatus Amesiibacteriota</taxon>
    </lineage>
</organism>
<keyword evidence="3 9" id="KW-0808">Transferase</keyword>
<feature type="region of interest" description="Disordered" evidence="5">
    <location>
        <begin position="1165"/>
        <end position="1185"/>
    </location>
</feature>
<dbReference type="Gene3D" id="1.50.10.140">
    <property type="match status" value="1"/>
</dbReference>
<protein>
    <submittedName>
        <fullName evidence="9">Glycosyltransferase 36</fullName>
    </submittedName>
</protein>
<evidence type="ECO:0000256" key="5">
    <source>
        <dbReference type="SAM" id="MobiDB-lite"/>
    </source>
</evidence>
<reference evidence="9 10" key="1">
    <citation type="journal article" date="2015" name="Nature">
        <title>rRNA introns, odd ribosomes, and small enigmatic genomes across a large radiation of phyla.</title>
        <authorList>
            <person name="Brown C.T."/>
            <person name="Hug L.A."/>
            <person name="Thomas B.C."/>
            <person name="Sharon I."/>
            <person name="Castelle C.J."/>
            <person name="Singh A."/>
            <person name="Wilkins M.J."/>
            <person name="Williams K.H."/>
            <person name="Banfield J.F."/>
        </authorList>
    </citation>
    <scope>NUCLEOTIDE SEQUENCE [LARGE SCALE GENOMIC DNA]</scope>
</reference>
<dbReference type="InterPro" id="IPR050321">
    <property type="entry name" value="Glycosyltr_2/OpgH_subfam"/>
</dbReference>
<feature type="domain" description="Glycosyl hydrolase 94 supersandwich" evidence="7">
    <location>
        <begin position="1540"/>
        <end position="1778"/>
    </location>
</feature>
<dbReference type="InterPro" id="IPR010383">
    <property type="entry name" value="Glyco_hydrolase_94_b-supersand"/>
</dbReference>
<dbReference type="SUPFAM" id="SSF74650">
    <property type="entry name" value="Galactose mutarotase-like"/>
    <property type="match status" value="1"/>
</dbReference>
<keyword evidence="6" id="KW-0812">Transmembrane</keyword>
<dbReference type="Pfam" id="PF10091">
    <property type="entry name" value="Glycoamylase"/>
    <property type="match status" value="1"/>
</dbReference>
<dbReference type="Pfam" id="PF06165">
    <property type="entry name" value="GH94_b-supersand"/>
    <property type="match status" value="1"/>
</dbReference>
<dbReference type="PANTHER" id="PTHR43867">
    <property type="entry name" value="CELLULOSE SYNTHASE CATALYTIC SUBUNIT A [UDP-FORMING]"/>
    <property type="match status" value="1"/>
</dbReference>
<dbReference type="GO" id="GO:0005975">
    <property type="term" value="P:carbohydrate metabolic process"/>
    <property type="evidence" value="ECO:0007669"/>
    <property type="project" value="InterPro"/>
</dbReference>
<sequence>MKGELWLRRLTGIIRSKVKVPVLPGDDVSEAPLHGEKFASDRLLEHAKYIAHTQEAGGFERIFFQSLLIQLTGNKEILERTHDEFTQALKTDKTLLPSSTEWLLDNYYIVSGQLRQVRQDLSRGFYKLLPKLKSGPLRGYPRVYAMALELISHTDSLEDYKTLVDFVNSYQTVAALSSAELWAVPIMLRMVLLDNLRRIMQEAASTLKKRQAANLWANRFVRHKASEKQASRLIGQMFETQSPDQVFLVWLLRGLRDRGPDVVPVIRWLELYLVQEDINLEEVIKAQNQLQATNRVTTGNIVNSLRLLSSLDWTEFFESTSLVERILRQDPSGVYAQMDFTSRDMYRHAVETLSKFSPYNEQESARRAVQLAREGMYSGDDTARKGHVGYYLISHGRKDMDRKLEYNPPLQTKLKKLIKDFPSTFYLGSIIYIWMGIMAWWSGYLGVISGTETLITLVLAGLPASVIAVGLTNWAVTSVFPPDRIPKLEFKDGIPEEYRTMVVVPGLISSEADVEHLTENLEKRYLANRDRHLHFALLTDWSDSDEKENARDTEILNLLHKKVEELGQKYVSDRGDIFYLLHRERLRNDREKKWMGWERKRGKLEELNKVLRGFETSFTRIWGDTEIFGQIKYVLTLDADTQLPINTARKLVGAIAHPLNKPVIDPGLKRVVEGYGIIQPRVDVSAPSAARSVFARVFTGDSGLDPYSSVVSNVYQDLFGTGVYVGKAIYDVDAALEVIGGRFPGNLILSHDLLEGSYLRTGLASDIELLEDTPAGYDSFSSRSHRWTRGDWQIFQWFLSGVPTHVNTFEKNPLGTSDRWKIFDNLRRSVVPAGIAAFALWHMRTGDFSLGAENIFWLSALFFPLIQTFLSQANSKPQSETWSSFLTAVKQYTGQLLLRGLIILSILPYEAWRNTDAILRSLCRRIFMLPGLLEWTTHAVAESRNTGKPSGFISRMWPAAAAGVFGIYFLWQGNAYFQLVGIIPMLWVLSPLTAYQISRPKEKKKEILTNTAEEELKKTAARIWRFFDILANEKHNYLPPDNLQAEPGPITADRTSPTNIVFMLISAVCAYDLGFITRGELLNKIEKTLHTLGKLQRHNGHFMNWYNISNLQPLSPRYISTVDSGNFVAGMIAVRRSCMDIMDAAERTEKRKEAAAIFSQLATESLENSPDPQTQKKRRKVTPGDSKAWKKVIGELAVSGSPAPAETEYWIGKLSEAEYETPANFNNNGLEKRRWQRLIHKISAYIKETEFSFLYNKERRVFAIGFNMESGTQDDSYYDLLASEARLASFVAIALGQITDQHWFYLGRPLTRVKGKTVLLSWGGSVFEYLMPGLFLSEFENTILDQTNEGIIERQKEYAKSKGIPWGISESGYFAYDFQYNYQYRLFGVPDLGLKLDLLENLVITPYATFLTLPYSPFDSWRNLQELDAAGAKGEFGYYEAVDFTVNRLPKDQKAAVVKSFMAHHQGMSMAGIHAYLTDKLLQKRFHSDEAVSAAELLLQERIPKHAPAVETREEKALLPRIPLLNLAEKEPAAQKFTWKAQVLSNGEYLTVLTNNGTGFSRINSRDITRWRQEMTTDVWGLFMIVRDLPGGLVWSATYLPFWRRPEQYEVRHFMHRVEYLRKDRGIETRLEVCVNPEKPVEIRILHLTNHSRFIRDLDVTTYGEISLAEHRNDVIHQAFEKLFVETDYDKDKNCLLFKRRRKGDEEKELWAFLAVGTEKMRGAMEFETDRMAFLGRGRRIEQAAGLAEGSLSGTTGAVLDPAAAARIKIRLKPGETQR</sequence>
<accession>A0A0G1UYW8</accession>
<keyword evidence="6" id="KW-0472">Membrane</keyword>
<dbReference type="GO" id="GO:0030246">
    <property type="term" value="F:carbohydrate binding"/>
    <property type="evidence" value="ECO:0007669"/>
    <property type="project" value="InterPro"/>
</dbReference>
<evidence type="ECO:0000313" key="10">
    <source>
        <dbReference type="Proteomes" id="UP000034364"/>
    </source>
</evidence>
<feature type="transmembrane region" description="Helical" evidence="6">
    <location>
        <begin position="423"/>
        <end position="442"/>
    </location>
</feature>
<proteinExistence type="predicted"/>
<evidence type="ECO:0000256" key="4">
    <source>
        <dbReference type="ARBA" id="ARBA00022989"/>
    </source>
</evidence>
<evidence type="ECO:0000259" key="8">
    <source>
        <dbReference type="Pfam" id="PF10091"/>
    </source>
</evidence>
<feature type="non-terminal residue" evidence="9">
    <location>
        <position position="1779"/>
    </location>
</feature>
<feature type="domain" description="Glycoamylase-like" evidence="8">
    <location>
        <begin position="1277"/>
        <end position="1488"/>
    </location>
</feature>
<name>A0A0G1UYW8_9BACT</name>
<gene>
    <name evidence="9" type="ORF">UX87_C0042G0001</name>
</gene>
<dbReference type="InterPro" id="IPR011013">
    <property type="entry name" value="Gal_mutarotase_sf_dom"/>
</dbReference>
<dbReference type="EMBL" id="LCNV01000042">
    <property type="protein sequence ID" value="KKU62910.1"/>
    <property type="molecule type" value="Genomic_DNA"/>
</dbReference>
<evidence type="ECO:0000256" key="6">
    <source>
        <dbReference type="SAM" id="Phobius"/>
    </source>
</evidence>
<keyword evidence="4 6" id="KW-1133">Transmembrane helix</keyword>
<dbReference type="Proteomes" id="UP000034364">
    <property type="component" value="Unassembled WGS sequence"/>
</dbReference>
<dbReference type="GO" id="GO:0005886">
    <property type="term" value="C:plasma membrane"/>
    <property type="evidence" value="ECO:0007669"/>
    <property type="project" value="TreeGrafter"/>
</dbReference>
<dbReference type="SMART" id="SM01068">
    <property type="entry name" value="CBM_X"/>
    <property type="match status" value="1"/>
</dbReference>
<dbReference type="InterPro" id="IPR037018">
    <property type="entry name" value="GH65_N"/>
</dbReference>
<evidence type="ECO:0000313" key="9">
    <source>
        <dbReference type="EMBL" id="KKU62910.1"/>
    </source>
</evidence>
<dbReference type="Gene3D" id="2.70.98.40">
    <property type="entry name" value="Glycoside hydrolase, family 65, N-terminal domain"/>
    <property type="match status" value="1"/>
</dbReference>